<proteinExistence type="predicted"/>
<sequence length="511" mass="53185">MRIGLDVGGTNTDAALLDGTRVVAAVKTPTTADATTGICNALAALVERAGPETRSARAVVIGTTHFVNAVVERERLNRVAAVRLCLPASSSIPPFIDWPDDLRNEVRADVHLLPGGYEVDGREIAPFDKAAMEDVARRIADSGVPAAAISGVFSPLRSDHERAAAEIMERLCPQVRVSLSSDLGRTGLLERENVALLNASLFELARTTITAFRAAIAQSGLAAELFLTQNDGTVMPAELAEQAPVLCFSSGPTNSMRGAALLSGRSDGMVIDVGGTTSDIGMLVNGFPREANGVVEVGGVRTLFRMPDILCLGLGGGTRIRTDPFRLGPDSVGYRLTSDARVFGGRQLTATDMAVAAGRARIGDAVGVADIGGALLSAFDGTVRSMLEDGIESMKTRAGDLPVIAVGGGAFLIPEDLAGVSEVVFVEHHDVANAVGAAMAQICGEVDRVFTDMTREAALAAATEEARDRAVAAGACAQSLKTVDVEDLPLAYMPGGARRLRVRVAGELADA</sequence>
<accession>A0ABS7PSU3</accession>
<feature type="domain" description="Hydantoinase/oxoprolinase N-terminal" evidence="2">
    <location>
        <begin position="2"/>
        <end position="171"/>
    </location>
</feature>
<gene>
    <name evidence="3" type="ORF">K7G82_14225</name>
</gene>
<reference evidence="3 4" key="1">
    <citation type="submission" date="2021-08" db="EMBL/GenBank/DDBJ databases">
        <authorList>
            <person name="Tuo L."/>
        </authorList>
    </citation>
    <scope>NUCLEOTIDE SEQUENCE [LARGE SCALE GENOMIC DNA]</scope>
    <source>
        <strain evidence="3 4">JCM 31229</strain>
    </source>
</reference>
<evidence type="ECO:0000259" key="2">
    <source>
        <dbReference type="Pfam" id="PF05378"/>
    </source>
</evidence>
<evidence type="ECO:0000259" key="1">
    <source>
        <dbReference type="Pfam" id="PF01968"/>
    </source>
</evidence>
<dbReference type="InterPro" id="IPR008040">
    <property type="entry name" value="Hydant_A_N"/>
</dbReference>
<dbReference type="InterPro" id="IPR002821">
    <property type="entry name" value="Hydantoinase_A"/>
</dbReference>
<name>A0ABS7PSU3_9SPHN</name>
<dbReference type="Pfam" id="PF05378">
    <property type="entry name" value="Hydant_A_N"/>
    <property type="match status" value="1"/>
</dbReference>
<organism evidence="3 4">
    <name type="scientific">Sphingomonas colocasiae</name>
    <dbReference type="NCBI Taxonomy" id="1848973"/>
    <lineage>
        <taxon>Bacteria</taxon>
        <taxon>Pseudomonadati</taxon>
        <taxon>Pseudomonadota</taxon>
        <taxon>Alphaproteobacteria</taxon>
        <taxon>Sphingomonadales</taxon>
        <taxon>Sphingomonadaceae</taxon>
        <taxon>Sphingomonas</taxon>
    </lineage>
</organism>
<dbReference type="PANTHER" id="PTHR11365:SF10">
    <property type="entry name" value="HYDANTOINASE_OXOPROLINASE"/>
    <property type="match status" value="1"/>
</dbReference>
<protein>
    <submittedName>
        <fullName evidence="3">Hydantoinase/oxoprolinase family protein</fullName>
    </submittedName>
</protein>
<dbReference type="InterPro" id="IPR043129">
    <property type="entry name" value="ATPase_NBD"/>
</dbReference>
<feature type="domain" description="Hydantoinase A/oxoprolinase" evidence="1">
    <location>
        <begin position="191"/>
        <end position="359"/>
    </location>
</feature>
<evidence type="ECO:0000313" key="3">
    <source>
        <dbReference type="EMBL" id="MBY8823457.1"/>
    </source>
</evidence>
<dbReference type="EMBL" id="JAINVV010000006">
    <property type="protein sequence ID" value="MBY8823457.1"/>
    <property type="molecule type" value="Genomic_DNA"/>
</dbReference>
<dbReference type="Gene3D" id="3.30.420.40">
    <property type="match status" value="1"/>
</dbReference>
<evidence type="ECO:0000313" key="4">
    <source>
        <dbReference type="Proteomes" id="UP000706039"/>
    </source>
</evidence>
<dbReference type="SUPFAM" id="SSF53067">
    <property type="entry name" value="Actin-like ATPase domain"/>
    <property type="match status" value="1"/>
</dbReference>
<dbReference type="PANTHER" id="PTHR11365">
    <property type="entry name" value="5-OXOPROLINASE RELATED"/>
    <property type="match status" value="1"/>
</dbReference>
<comment type="caution">
    <text evidence="3">The sequence shown here is derived from an EMBL/GenBank/DDBJ whole genome shotgun (WGS) entry which is preliminary data.</text>
</comment>
<dbReference type="Pfam" id="PF01968">
    <property type="entry name" value="Hydantoinase_A"/>
    <property type="match status" value="1"/>
</dbReference>
<dbReference type="Proteomes" id="UP000706039">
    <property type="component" value="Unassembled WGS sequence"/>
</dbReference>
<dbReference type="InterPro" id="IPR045079">
    <property type="entry name" value="Oxoprolinase-like"/>
</dbReference>
<keyword evidence="4" id="KW-1185">Reference proteome</keyword>